<keyword evidence="5 9" id="KW-1133">Transmembrane helix</keyword>
<feature type="compositionally biased region" description="Basic and acidic residues" evidence="8">
    <location>
        <begin position="413"/>
        <end position="444"/>
    </location>
</feature>
<dbReference type="GO" id="GO:0016747">
    <property type="term" value="F:acyltransferase activity, transferring groups other than amino-acyl groups"/>
    <property type="evidence" value="ECO:0007669"/>
    <property type="project" value="InterPro"/>
</dbReference>
<evidence type="ECO:0000256" key="7">
    <source>
        <dbReference type="ARBA" id="ARBA00023315"/>
    </source>
</evidence>
<dbReference type="Pfam" id="PF01757">
    <property type="entry name" value="Acyl_transf_3"/>
    <property type="match status" value="1"/>
</dbReference>
<proteinExistence type="predicted"/>
<sequence>MNTMHNRRYISGLDGLRAIAILFVVFYHFTFSWAKGGFLGVDIFFVLSGYLVTSKILLSQEKFKLKTFWKNRLGRILPSAFIMIIVTVLWVLIFNRRLLNNLIGDAISSITYTTNWWFIFHKLSYFDSFGSPSPLKHLWFLAVQEQFYIIWPFILIIGLKITKNTRKLSNMIFMGALLSATLMGILYKPTVDPSRVYYGTDTRAFELLIGSFLALALANKKTFAKKASIKHKKRINFISIITFSIFIVSAVFIDEYNEFLYRGGLFFFSLNTALLIECISYPKGILGHLLSWGPLKWIGTRSYEIYLWHYPIMVLSTPVYEIGNPSYLRVFFQLTITCILAELSYRFIEVPIKKFGLRGYYNHLAANYFERKSSKIAKGTSIIVSILVIMSLTIGINSIVKIKSNLENAKAHSSEITTKEISENKDSNISSDEKDMNLPDKDNKLSSSNNSEVNFNKQNSENPNKNNEESSPAAVKAYKGILAIGDSIMLDITPSLKKKYKNIVIDGKIGRQMSEAITLASKYSAFNASDKAVIIELGTNGYFTKKQIDELLNSFSKAHIFLVNTRAPISWESKVNKLLKEKAEEGENITLIDWYSTALKNPGYFEPDGVHLVPKGAEALVRLISEKLKI</sequence>
<evidence type="ECO:0000256" key="2">
    <source>
        <dbReference type="ARBA" id="ARBA00022475"/>
    </source>
</evidence>
<dbReference type="InterPro" id="IPR002656">
    <property type="entry name" value="Acyl_transf_3_dom"/>
</dbReference>
<gene>
    <name evidence="11" type="ORF">SAMN05444401_0862</name>
</gene>
<dbReference type="GO" id="GO:0005886">
    <property type="term" value="C:plasma membrane"/>
    <property type="evidence" value="ECO:0007669"/>
    <property type="project" value="UniProtKB-SubCell"/>
</dbReference>
<dbReference type="AlphaFoldDB" id="A0A1M6BQT4"/>
<evidence type="ECO:0000256" key="1">
    <source>
        <dbReference type="ARBA" id="ARBA00004651"/>
    </source>
</evidence>
<evidence type="ECO:0000256" key="9">
    <source>
        <dbReference type="SAM" id="Phobius"/>
    </source>
</evidence>
<dbReference type="InterPro" id="IPR050879">
    <property type="entry name" value="Acyltransferase_3"/>
</dbReference>
<dbReference type="SUPFAM" id="SSF52266">
    <property type="entry name" value="SGNH hydrolase"/>
    <property type="match status" value="1"/>
</dbReference>
<dbReference type="Gene3D" id="3.40.50.1110">
    <property type="entry name" value="SGNH hydrolase"/>
    <property type="match status" value="1"/>
</dbReference>
<feature type="transmembrane region" description="Helical" evidence="9">
    <location>
        <begin position="73"/>
        <end position="93"/>
    </location>
</feature>
<evidence type="ECO:0000313" key="12">
    <source>
        <dbReference type="Proteomes" id="UP000184080"/>
    </source>
</evidence>
<keyword evidence="6 9" id="KW-0472">Membrane</keyword>
<feature type="transmembrane region" description="Helical" evidence="9">
    <location>
        <begin position="381"/>
        <end position="400"/>
    </location>
</feature>
<feature type="domain" description="Acyltransferase 3" evidence="10">
    <location>
        <begin position="11"/>
        <end position="339"/>
    </location>
</feature>
<name>A0A1M6BQT4_9CLOT</name>
<feature type="transmembrane region" description="Helical" evidence="9">
    <location>
        <begin position="171"/>
        <end position="187"/>
    </location>
</feature>
<feature type="transmembrane region" description="Helical" evidence="9">
    <location>
        <begin position="235"/>
        <end position="253"/>
    </location>
</feature>
<evidence type="ECO:0000259" key="10">
    <source>
        <dbReference type="Pfam" id="PF01757"/>
    </source>
</evidence>
<feature type="compositionally biased region" description="Low complexity" evidence="8">
    <location>
        <begin position="446"/>
        <end position="471"/>
    </location>
</feature>
<keyword evidence="12" id="KW-1185">Reference proteome</keyword>
<keyword evidence="2" id="KW-1003">Cell membrane</keyword>
<evidence type="ECO:0000256" key="5">
    <source>
        <dbReference type="ARBA" id="ARBA00022989"/>
    </source>
</evidence>
<feature type="transmembrane region" description="Helical" evidence="9">
    <location>
        <begin position="12"/>
        <end position="30"/>
    </location>
</feature>
<organism evidence="11 12">
    <name type="scientific">Clostridium amylolyticum</name>
    <dbReference type="NCBI Taxonomy" id="1121298"/>
    <lineage>
        <taxon>Bacteria</taxon>
        <taxon>Bacillati</taxon>
        <taxon>Bacillota</taxon>
        <taxon>Clostridia</taxon>
        <taxon>Eubacteriales</taxon>
        <taxon>Clostridiaceae</taxon>
        <taxon>Clostridium</taxon>
    </lineage>
</organism>
<protein>
    <submittedName>
        <fullName evidence="11">Peptidoglycan-N-acetylmuramate O-acetyltransferase</fullName>
    </submittedName>
</protein>
<keyword evidence="7" id="KW-0012">Acyltransferase</keyword>
<dbReference type="CDD" id="cd01840">
    <property type="entry name" value="SGNH_hydrolase_yrhL_like"/>
    <property type="match status" value="1"/>
</dbReference>
<evidence type="ECO:0000256" key="4">
    <source>
        <dbReference type="ARBA" id="ARBA00022692"/>
    </source>
</evidence>
<feature type="region of interest" description="Disordered" evidence="8">
    <location>
        <begin position="413"/>
        <end position="471"/>
    </location>
</feature>
<evidence type="ECO:0000313" key="11">
    <source>
        <dbReference type="EMBL" id="SHI51051.1"/>
    </source>
</evidence>
<feature type="transmembrane region" description="Helical" evidence="9">
    <location>
        <begin position="36"/>
        <end position="53"/>
    </location>
</feature>
<dbReference type="PANTHER" id="PTHR23028:SF53">
    <property type="entry name" value="ACYL_TRANSF_3 DOMAIN-CONTAINING PROTEIN"/>
    <property type="match status" value="1"/>
</dbReference>
<dbReference type="PANTHER" id="PTHR23028">
    <property type="entry name" value="ACETYLTRANSFERASE"/>
    <property type="match status" value="1"/>
</dbReference>
<evidence type="ECO:0000256" key="6">
    <source>
        <dbReference type="ARBA" id="ARBA00023136"/>
    </source>
</evidence>
<accession>A0A1M6BQT4</accession>
<keyword evidence="3 11" id="KW-0808">Transferase</keyword>
<evidence type="ECO:0000256" key="8">
    <source>
        <dbReference type="SAM" id="MobiDB-lite"/>
    </source>
</evidence>
<reference evidence="11 12" key="1">
    <citation type="submission" date="2016-11" db="EMBL/GenBank/DDBJ databases">
        <authorList>
            <person name="Jaros S."/>
            <person name="Januszkiewicz K."/>
            <person name="Wedrychowicz H."/>
        </authorList>
    </citation>
    <scope>NUCLEOTIDE SEQUENCE [LARGE SCALE GENOMIC DNA]</scope>
    <source>
        <strain evidence="11 12">DSM 21864</strain>
    </source>
</reference>
<dbReference type="Proteomes" id="UP000184080">
    <property type="component" value="Unassembled WGS sequence"/>
</dbReference>
<dbReference type="EMBL" id="FQZO01000001">
    <property type="protein sequence ID" value="SHI51051.1"/>
    <property type="molecule type" value="Genomic_DNA"/>
</dbReference>
<dbReference type="GO" id="GO:0009103">
    <property type="term" value="P:lipopolysaccharide biosynthetic process"/>
    <property type="evidence" value="ECO:0007669"/>
    <property type="project" value="TreeGrafter"/>
</dbReference>
<dbReference type="InterPro" id="IPR036514">
    <property type="entry name" value="SGNH_hydro_sf"/>
</dbReference>
<feature type="transmembrane region" description="Helical" evidence="9">
    <location>
        <begin position="207"/>
        <end position="223"/>
    </location>
</feature>
<keyword evidence="4 9" id="KW-0812">Transmembrane</keyword>
<dbReference type="STRING" id="1121298.SAMN05444401_0862"/>
<feature type="transmembrane region" description="Helical" evidence="9">
    <location>
        <begin position="138"/>
        <end position="159"/>
    </location>
</feature>
<comment type="subcellular location">
    <subcellularLocation>
        <location evidence="1">Cell membrane</location>
        <topology evidence="1">Multi-pass membrane protein</topology>
    </subcellularLocation>
</comment>
<evidence type="ECO:0000256" key="3">
    <source>
        <dbReference type="ARBA" id="ARBA00022679"/>
    </source>
</evidence>